<dbReference type="PROSITE" id="PS50966">
    <property type="entry name" value="ZF_SWIM"/>
    <property type="match status" value="1"/>
</dbReference>
<dbReference type="GO" id="GO:0008270">
    <property type="term" value="F:zinc ion binding"/>
    <property type="evidence" value="ECO:0007669"/>
    <property type="project" value="UniProtKB-KW"/>
</dbReference>
<dbReference type="InterPro" id="IPR007527">
    <property type="entry name" value="Znf_SWIM"/>
</dbReference>
<proteinExistence type="predicted"/>
<feature type="non-terminal residue" evidence="3">
    <location>
        <position position="1"/>
    </location>
</feature>
<accession>W4M3V2</accession>
<dbReference type="PANTHER" id="PTHR38133">
    <property type="entry name" value="SLR1429 PROTEIN"/>
    <property type="match status" value="1"/>
</dbReference>
<protein>
    <recommendedName>
        <fullName evidence="2">SWIM-type domain-containing protein</fullName>
    </recommendedName>
</protein>
<keyword evidence="4" id="KW-1185">Reference proteome</keyword>
<sequence>VRHRSVVDLQMKAGSITALVQGSSAQPYKITIKVDPLSGRNWEAIRQACAGGLDSLRALLGGQFPPSLQEVFFQEGKGLFPTPREIHFKCNCPDGASMCKHIAAALYGVGARLDEDPSLFFKLRQINVDDLITETVADTAQALLDKAGHQSANILDDVDLGDVFGIELDNMDAPLPDLPAVTPKPSTAKKKAARASAKTARAITRTVERQPAKAKIATATARVAPPTQAVAAAPPPLPPAGTMLADLVKAVGRARKGKSVDQLQDKLGWTRMQARNTITRASAKGFIETVKPGLYRRVL</sequence>
<evidence type="ECO:0000313" key="3">
    <source>
        <dbReference type="EMBL" id="ETX04646.1"/>
    </source>
</evidence>
<comment type="caution">
    <text evidence="3">The sequence shown here is derived from an EMBL/GenBank/DDBJ whole genome shotgun (WGS) entry which is preliminary data.</text>
</comment>
<keyword evidence="1" id="KW-0862">Zinc</keyword>
<evidence type="ECO:0000256" key="1">
    <source>
        <dbReference type="PROSITE-ProRule" id="PRU00325"/>
    </source>
</evidence>
<keyword evidence="1" id="KW-0863">Zinc-finger</keyword>
<dbReference type="EMBL" id="AZHX01001169">
    <property type="protein sequence ID" value="ETX04646.1"/>
    <property type="molecule type" value="Genomic_DNA"/>
</dbReference>
<dbReference type="PANTHER" id="PTHR38133:SF1">
    <property type="entry name" value="SLR1429 PROTEIN"/>
    <property type="match status" value="1"/>
</dbReference>
<organism evidence="3 4">
    <name type="scientific">Candidatus Entotheonella gemina</name>
    <dbReference type="NCBI Taxonomy" id="1429439"/>
    <lineage>
        <taxon>Bacteria</taxon>
        <taxon>Pseudomonadati</taxon>
        <taxon>Nitrospinota/Tectimicrobiota group</taxon>
        <taxon>Candidatus Tectimicrobiota</taxon>
        <taxon>Candidatus Entotheonellia</taxon>
        <taxon>Candidatus Entotheonellales</taxon>
        <taxon>Candidatus Entotheonellaceae</taxon>
        <taxon>Candidatus Entotheonella</taxon>
    </lineage>
</organism>
<dbReference type="HOGENOM" id="CLU_053146_1_1_7"/>
<evidence type="ECO:0000259" key="2">
    <source>
        <dbReference type="PROSITE" id="PS50966"/>
    </source>
</evidence>
<dbReference type="AlphaFoldDB" id="W4M3V2"/>
<dbReference type="Proteomes" id="UP000019140">
    <property type="component" value="Unassembled WGS sequence"/>
</dbReference>
<evidence type="ECO:0000313" key="4">
    <source>
        <dbReference type="Proteomes" id="UP000019140"/>
    </source>
</evidence>
<feature type="domain" description="SWIM-type" evidence="2">
    <location>
        <begin position="80"/>
        <end position="110"/>
    </location>
</feature>
<keyword evidence="1" id="KW-0479">Metal-binding</keyword>
<gene>
    <name evidence="3" type="ORF">ETSY2_27635</name>
</gene>
<reference evidence="3 4" key="1">
    <citation type="journal article" date="2014" name="Nature">
        <title>An environmental bacterial taxon with a large and distinct metabolic repertoire.</title>
        <authorList>
            <person name="Wilson M.C."/>
            <person name="Mori T."/>
            <person name="Ruckert C."/>
            <person name="Uria A.R."/>
            <person name="Helf M.J."/>
            <person name="Takada K."/>
            <person name="Gernert C."/>
            <person name="Steffens U.A."/>
            <person name="Heycke N."/>
            <person name="Schmitt S."/>
            <person name="Rinke C."/>
            <person name="Helfrich E.J."/>
            <person name="Brachmann A.O."/>
            <person name="Gurgui C."/>
            <person name="Wakimoto T."/>
            <person name="Kracht M."/>
            <person name="Crusemann M."/>
            <person name="Hentschel U."/>
            <person name="Abe I."/>
            <person name="Matsunaga S."/>
            <person name="Kalinowski J."/>
            <person name="Takeyama H."/>
            <person name="Piel J."/>
        </authorList>
    </citation>
    <scope>NUCLEOTIDE SEQUENCE [LARGE SCALE GENOMIC DNA]</scope>
    <source>
        <strain evidence="4">TSY2</strain>
    </source>
</reference>
<name>W4M3V2_9BACT</name>